<dbReference type="Gene3D" id="3.40.250.10">
    <property type="entry name" value="Rhodanese-like domain"/>
    <property type="match status" value="1"/>
</dbReference>
<dbReference type="AlphaFoldDB" id="A0AA40F2G6"/>
<dbReference type="PANTHER" id="PTHR10828:SF50">
    <property type="entry name" value="REDUCTASE (ARC2), PUTATIVE (AFU_ORTHOLOGUE AFUA_6G13400)-RELATED"/>
    <property type="match status" value="1"/>
</dbReference>
<dbReference type="EMBL" id="JAUKUD010000003">
    <property type="protein sequence ID" value="KAK0749856.1"/>
    <property type="molecule type" value="Genomic_DNA"/>
</dbReference>
<name>A0AA40F2G6_9PEZI</name>
<gene>
    <name evidence="2" type="ORF">B0T18DRAFT_407706</name>
</gene>
<dbReference type="Proteomes" id="UP001172155">
    <property type="component" value="Unassembled WGS sequence"/>
</dbReference>
<protein>
    <submittedName>
        <fullName evidence="2">Arsenate reductase</fullName>
    </submittedName>
</protein>
<dbReference type="GO" id="GO:0005737">
    <property type="term" value="C:cytoplasm"/>
    <property type="evidence" value="ECO:0007669"/>
    <property type="project" value="TreeGrafter"/>
</dbReference>
<keyword evidence="3" id="KW-1185">Reference proteome</keyword>
<dbReference type="PROSITE" id="PS50206">
    <property type="entry name" value="RHODANESE_3"/>
    <property type="match status" value="1"/>
</dbReference>
<feature type="domain" description="Rhodanese" evidence="1">
    <location>
        <begin position="44"/>
        <end position="144"/>
    </location>
</feature>
<evidence type="ECO:0000313" key="2">
    <source>
        <dbReference type="EMBL" id="KAK0749856.1"/>
    </source>
</evidence>
<evidence type="ECO:0000313" key="3">
    <source>
        <dbReference type="Proteomes" id="UP001172155"/>
    </source>
</evidence>
<dbReference type="InterPro" id="IPR001763">
    <property type="entry name" value="Rhodanese-like_dom"/>
</dbReference>
<reference evidence="2" key="1">
    <citation type="submission" date="2023-06" db="EMBL/GenBank/DDBJ databases">
        <title>Genome-scale phylogeny and comparative genomics of the fungal order Sordariales.</title>
        <authorList>
            <consortium name="Lawrence Berkeley National Laboratory"/>
            <person name="Hensen N."/>
            <person name="Bonometti L."/>
            <person name="Westerberg I."/>
            <person name="Brannstrom I.O."/>
            <person name="Guillou S."/>
            <person name="Cros-Aarteil S."/>
            <person name="Calhoun S."/>
            <person name="Haridas S."/>
            <person name="Kuo A."/>
            <person name="Mondo S."/>
            <person name="Pangilinan J."/>
            <person name="Riley R."/>
            <person name="LaButti K."/>
            <person name="Andreopoulos B."/>
            <person name="Lipzen A."/>
            <person name="Chen C."/>
            <person name="Yanf M."/>
            <person name="Daum C."/>
            <person name="Ng V."/>
            <person name="Clum A."/>
            <person name="Steindorff A."/>
            <person name="Ohm R."/>
            <person name="Martin F."/>
            <person name="Silar P."/>
            <person name="Natvig D."/>
            <person name="Lalanne C."/>
            <person name="Gautier V."/>
            <person name="Ament-velasquez S.L."/>
            <person name="Kruys A."/>
            <person name="Hutchinson M.I."/>
            <person name="Powell A.J."/>
            <person name="Barry K."/>
            <person name="Miller A.N."/>
            <person name="Grigoriev I.V."/>
            <person name="Debuchy R."/>
            <person name="Gladieux P."/>
            <person name="Thoren M.H."/>
            <person name="Johannesson H."/>
        </authorList>
    </citation>
    <scope>NUCLEOTIDE SEQUENCE</scope>
    <source>
        <strain evidence="2">SMH3187-1</strain>
    </source>
</reference>
<dbReference type="GO" id="GO:0005634">
    <property type="term" value="C:nucleus"/>
    <property type="evidence" value="ECO:0007669"/>
    <property type="project" value="TreeGrafter"/>
</dbReference>
<dbReference type="GO" id="GO:0004725">
    <property type="term" value="F:protein tyrosine phosphatase activity"/>
    <property type="evidence" value="ECO:0007669"/>
    <property type="project" value="TreeGrafter"/>
</dbReference>
<dbReference type="InterPro" id="IPR036873">
    <property type="entry name" value="Rhodanese-like_dom_sf"/>
</dbReference>
<dbReference type="SMART" id="SM00450">
    <property type="entry name" value="RHOD"/>
    <property type="match status" value="1"/>
</dbReference>
<dbReference type="PANTHER" id="PTHR10828">
    <property type="entry name" value="M-PHASE INDUCER PHOSPHATASE DUAL SPECIFICITY PHOSPHATASE CDC25"/>
    <property type="match status" value="1"/>
</dbReference>
<dbReference type="SUPFAM" id="SSF52821">
    <property type="entry name" value="Rhodanese/Cell cycle control phosphatase"/>
    <property type="match status" value="1"/>
</dbReference>
<evidence type="ECO:0000259" key="1">
    <source>
        <dbReference type="PROSITE" id="PS50206"/>
    </source>
</evidence>
<organism evidence="2 3">
    <name type="scientific">Schizothecium vesticola</name>
    <dbReference type="NCBI Taxonomy" id="314040"/>
    <lineage>
        <taxon>Eukaryota</taxon>
        <taxon>Fungi</taxon>
        <taxon>Dikarya</taxon>
        <taxon>Ascomycota</taxon>
        <taxon>Pezizomycotina</taxon>
        <taxon>Sordariomycetes</taxon>
        <taxon>Sordariomycetidae</taxon>
        <taxon>Sordariales</taxon>
        <taxon>Schizotheciaceae</taxon>
        <taxon>Schizothecium</taxon>
    </lineage>
</organism>
<comment type="caution">
    <text evidence="2">The sequence shown here is derived from an EMBL/GenBank/DDBJ whole genome shotgun (WGS) entry which is preliminary data.</text>
</comment>
<accession>A0AA40F2G6</accession>
<proteinExistence type="predicted"/>
<sequence>MAASTDNQPDNPASPWYSAYPAVKGDVKGLSRDAVLELLHTEGAGTAFVLVDVRRADHEGGTIRGSINLPAQSLFPTIPTLYALFKAAGAKKVIWYCGSSKGRGTRAAGWFGDHLDERRDEEMESLILEGGIKGWAKAGDRFVEMMDEYDEAVWEKFE</sequence>
<dbReference type="Pfam" id="PF00581">
    <property type="entry name" value="Rhodanese"/>
    <property type="match status" value="1"/>
</dbReference>